<name>A0A9P0LBZ5_ACAOB</name>
<gene>
    <name evidence="6" type="ORF">ACAOBT_LOCUS20858</name>
</gene>
<dbReference type="PROSITE" id="PS50088">
    <property type="entry name" value="ANK_REPEAT"/>
    <property type="match status" value="5"/>
</dbReference>
<evidence type="ECO:0000256" key="5">
    <source>
        <dbReference type="SAM" id="Phobius"/>
    </source>
</evidence>
<accession>A0A9P0LBZ5</accession>
<dbReference type="SUPFAM" id="SSF48403">
    <property type="entry name" value="Ankyrin repeat"/>
    <property type="match status" value="1"/>
</dbReference>
<dbReference type="SMART" id="SM00248">
    <property type="entry name" value="ANK"/>
    <property type="match status" value="6"/>
</dbReference>
<keyword evidence="7" id="KW-1185">Reference proteome</keyword>
<feature type="repeat" description="ANK" evidence="3">
    <location>
        <begin position="200"/>
        <end position="220"/>
    </location>
</feature>
<dbReference type="AlphaFoldDB" id="A0A9P0LBZ5"/>
<feature type="repeat" description="ANK" evidence="3">
    <location>
        <begin position="134"/>
        <end position="166"/>
    </location>
</feature>
<feature type="repeat" description="ANK" evidence="3">
    <location>
        <begin position="101"/>
        <end position="133"/>
    </location>
</feature>
<feature type="region of interest" description="Disordered" evidence="4">
    <location>
        <begin position="1"/>
        <end position="29"/>
    </location>
</feature>
<feature type="repeat" description="ANK" evidence="3">
    <location>
        <begin position="66"/>
        <end position="94"/>
    </location>
</feature>
<evidence type="ECO:0000256" key="1">
    <source>
        <dbReference type="ARBA" id="ARBA00022737"/>
    </source>
</evidence>
<sequence>MVAADHPADAESKADSAAPQDQAQALAEREDPRRHIFELVKAGDLSDVADHVEQHGVEVLRARDEWGYTPAHWAALDGNVEIMRFIIDRGVPIDLPCLGTQGPRPIHWACRKGHTALVQVLLGAGVAVNTADFKGLTPLMTACMFGRTGAAAFLLGMGAANDLADVNGDTALHWAAYKGHADLIRLLLYSGANLQRPDHFGSTPLHLACLSGNLACVKLLCEKSNIDLDPLDKNDKTPLMLAQSHRHNDIVELLQTEKKRRSSWFPPLTEVWGLLFGKAGNSKAPLIFFMSSVLLWGYPMYIVRCIPITWNILRGSHYCFIYWNIVMWVCWVVANRKNPGYIPMNTESYHRSIKQIPMFDKWKKRNYILNRLCHTCRFSMHV</sequence>
<keyword evidence="1" id="KW-0677">Repeat</keyword>
<reference evidence="6" key="1">
    <citation type="submission" date="2022-03" db="EMBL/GenBank/DDBJ databases">
        <authorList>
            <person name="Sayadi A."/>
        </authorList>
    </citation>
    <scope>NUCLEOTIDE SEQUENCE</scope>
</reference>
<feature type="compositionally biased region" description="Low complexity" evidence="4">
    <location>
        <begin position="15"/>
        <end position="26"/>
    </location>
</feature>
<dbReference type="PANTHER" id="PTHR24161:SF17">
    <property type="entry name" value="PALMITOYLTRANSFERASE"/>
    <property type="match status" value="1"/>
</dbReference>
<proteinExistence type="predicted"/>
<dbReference type="GO" id="GO:0016409">
    <property type="term" value="F:palmitoyltransferase activity"/>
    <property type="evidence" value="ECO:0007669"/>
    <property type="project" value="TreeGrafter"/>
</dbReference>
<dbReference type="GO" id="GO:0000139">
    <property type="term" value="C:Golgi membrane"/>
    <property type="evidence" value="ECO:0007669"/>
    <property type="project" value="TreeGrafter"/>
</dbReference>
<dbReference type="PRINTS" id="PR01415">
    <property type="entry name" value="ANKYRIN"/>
</dbReference>
<evidence type="ECO:0000256" key="2">
    <source>
        <dbReference type="ARBA" id="ARBA00023043"/>
    </source>
</evidence>
<dbReference type="Pfam" id="PF00023">
    <property type="entry name" value="Ank"/>
    <property type="match status" value="1"/>
</dbReference>
<dbReference type="Gene3D" id="1.25.40.20">
    <property type="entry name" value="Ankyrin repeat-containing domain"/>
    <property type="match status" value="2"/>
</dbReference>
<feature type="transmembrane region" description="Helical" evidence="5">
    <location>
        <begin position="284"/>
        <end position="303"/>
    </location>
</feature>
<dbReference type="EMBL" id="CAKOFQ010007142">
    <property type="protein sequence ID" value="CAH1992442.1"/>
    <property type="molecule type" value="Genomic_DNA"/>
</dbReference>
<evidence type="ECO:0000256" key="4">
    <source>
        <dbReference type="SAM" id="MobiDB-lite"/>
    </source>
</evidence>
<evidence type="ECO:0000256" key="3">
    <source>
        <dbReference type="PROSITE-ProRule" id="PRU00023"/>
    </source>
</evidence>
<dbReference type="InterPro" id="IPR036770">
    <property type="entry name" value="Ankyrin_rpt-contain_sf"/>
</dbReference>
<dbReference type="PANTHER" id="PTHR24161">
    <property type="entry name" value="ANK_REP_REGION DOMAIN-CONTAINING PROTEIN-RELATED"/>
    <property type="match status" value="1"/>
</dbReference>
<evidence type="ECO:0000313" key="6">
    <source>
        <dbReference type="EMBL" id="CAH1992442.1"/>
    </source>
</evidence>
<dbReference type="Pfam" id="PF13606">
    <property type="entry name" value="Ank_3"/>
    <property type="match status" value="1"/>
</dbReference>
<keyword evidence="5" id="KW-0812">Transmembrane</keyword>
<feature type="repeat" description="ANK" evidence="3">
    <location>
        <begin position="167"/>
        <end position="199"/>
    </location>
</feature>
<dbReference type="InterPro" id="IPR002110">
    <property type="entry name" value="Ankyrin_rpt"/>
</dbReference>
<protein>
    <recommendedName>
        <fullName evidence="8">Palmitoyltransferase</fullName>
    </recommendedName>
</protein>
<keyword evidence="2 3" id="KW-0040">ANK repeat</keyword>
<comment type="caution">
    <text evidence="6">The sequence shown here is derived from an EMBL/GenBank/DDBJ whole genome shotgun (WGS) entry which is preliminary data.</text>
</comment>
<keyword evidence="5" id="KW-1133">Transmembrane helix</keyword>
<evidence type="ECO:0008006" key="8">
    <source>
        <dbReference type="Google" id="ProtNLM"/>
    </source>
</evidence>
<feature type="transmembrane region" description="Helical" evidence="5">
    <location>
        <begin position="315"/>
        <end position="334"/>
    </location>
</feature>
<organism evidence="6 7">
    <name type="scientific">Acanthoscelides obtectus</name>
    <name type="common">Bean weevil</name>
    <name type="synonym">Bruchus obtectus</name>
    <dbReference type="NCBI Taxonomy" id="200917"/>
    <lineage>
        <taxon>Eukaryota</taxon>
        <taxon>Metazoa</taxon>
        <taxon>Ecdysozoa</taxon>
        <taxon>Arthropoda</taxon>
        <taxon>Hexapoda</taxon>
        <taxon>Insecta</taxon>
        <taxon>Pterygota</taxon>
        <taxon>Neoptera</taxon>
        <taxon>Endopterygota</taxon>
        <taxon>Coleoptera</taxon>
        <taxon>Polyphaga</taxon>
        <taxon>Cucujiformia</taxon>
        <taxon>Chrysomeloidea</taxon>
        <taxon>Chrysomelidae</taxon>
        <taxon>Bruchinae</taxon>
        <taxon>Bruchini</taxon>
        <taxon>Acanthoscelides</taxon>
    </lineage>
</organism>
<dbReference type="OrthoDB" id="163438at2759"/>
<dbReference type="Proteomes" id="UP001152888">
    <property type="component" value="Unassembled WGS sequence"/>
</dbReference>
<dbReference type="PROSITE" id="PS50297">
    <property type="entry name" value="ANK_REP_REGION"/>
    <property type="match status" value="4"/>
</dbReference>
<dbReference type="Pfam" id="PF12796">
    <property type="entry name" value="Ank_2"/>
    <property type="match status" value="1"/>
</dbReference>
<evidence type="ECO:0000313" key="7">
    <source>
        <dbReference type="Proteomes" id="UP001152888"/>
    </source>
</evidence>
<feature type="compositionally biased region" description="Basic and acidic residues" evidence="4">
    <location>
        <begin position="1"/>
        <end position="14"/>
    </location>
</feature>
<keyword evidence="5" id="KW-0472">Membrane</keyword>